<accession>A0A2M4CA02</accession>
<sequence>MSSSTSSESGLRALGATHQLLLLLSSTMAHVQERPYDPKTLSMPSLHNSFEQMIGTVRSAMVVCTMDPRDGDSVLSVPRNCIWSYGCPTV</sequence>
<dbReference type="EMBL" id="GGFJ01012948">
    <property type="protein sequence ID" value="MBW62089.1"/>
    <property type="molecule type" value="Transcribed_RNA"/>
</dbReference>
<evidence type="ECO:0000313" key="2">
    <source>
        <dbReference type="EMBL" id="MBW62089.1"/>
    </source>
</evidence>
<name>A0A2M4CA02_9DIPT</name>
<dbReference type="AlphaFoldDB" id="A0A2M4CA02"/>
<reference evidence="2" key="1">
    <citation type="submission" date="2018-01" db="EMBL/GenBank/DDBJ databases">
        <title>An insight into the sialome of Amazonian anophelines.</title>
        <authorList>
            <person name="Ribeiro J.M."/>
            <person name="Scarpassa V."/>
            <person name="Calvo E."/>
        </authorList>
    </citation>
    <scope>NUCLEOTIDE SEQUENCE</scope>
    <source>
        <tissue evidence="2">Salivary glands</tissue>
    </source>
</reference>
<proteinExistence type="predicted"/>
<evidence type="ECO:0000256" key="1">
    <source>
        <dbReference type="SAM" id="SignalP"/>
    </source>
</evidence>
<feature type="signal peptide" evidence="1">
    <location>
        <begin position="1"/>
        <end position="29"/>
    </location>
</feature>
<feature type="chain" id="PRO_5014701660" evidence="1">
    <location>
        <begin position="30"/>
        <end position="90"/>
    </location>
</feature>
<keyword evidence="1" id="KW-0732">Signal</keyword>
<organism evidence="2">
    <name type="scientific">Anopheles marajoara</name>
    <dbReference type="NCBI Taxonomy" id="58244"/>
    <lineage>
        <taxon>Eukaryota</taxon>
        <taxon>Metazoa</taxon>
        <taxon>Ecdysozoa</taxon>
        <taxon>Arthropoda</taxon>
        <taxon>Hexapoda</taxon>
        <taxon>Insecta</taxon>
        <taxon>Pterygota</taxon>
        <taxon>Neoptera</taxon>
        <taxon>Endopterygota</taxon>
        <taxon>Diptera</taxon>
        <taxon>Nematocera</taxon>
        <taxon>Culicoidea</taxon>
        <taxon>Culicidae</taxon>
        <taxon>Anophelinae</taxon>
        <taxon>Anopheles</taxon>
    </lineage>
</organism>
<protein>
    <submittedName>
        <fullName evidence="2">Putative secreted protein</fullName>
    </submittedName>
</protein>